<comment type="subcellular location">
    <subcellularLocation>
        <location evidence="2">Endomembrane system</location>
        <topology evidence="2">Multi-pass membrane protein</topology>
    </subcellularLocation>
</comment>
<keyword evidence="18" id="KW-1185">Reference proteome</keyword>
<evidence type="ECO:0000256" key="2">
    <source>
        <dbReference type="ARBA" id="ARBA00004127"/>
    </source>
</evidence>
<dbReference type="NCBIfam" id="TIGR00473">
    <property type="entry name" value="pssA"/>
    <property type="match status" value="1"/>
</dbReference>
<comment type="catalytic activity">
    <reaction evidence="1">
        <text>a CDP-1,2-diacyl-sn-glycerol + L-serine = a 1,2-diacyl-sn-glycero-3-phospho-L-serine + CMP + H(+)</text>
        <dbReference type="Rhea" id="RHEA:16913"/>
        <dbReference type="ChEBI" id="CHEBI:15378"/>
        <dbReference type="ChEBI" id="CHEBI:33384"/>
        <dbReference type="ChEBI" id="CHEBI:57262"/>
        <dbReference type="ChEBI" id="CHEBI:58332"/>
        <dbReference type="ChEBI" id="CHEBI:60377"/>
        <dbReference type="EC" id="2.7.8.8"/>
    </reaction>
</comment>
<evidence type="ECO:0000256" key="7">
    <source>
        <dbReference type="ARBA" id="ARBA00022679"/>
    </source>
</evidence>
<keyword evidence="12" id="KW-0594">Phospholipid biosynthesis</keyword>
<comment type="caution">
    <text evidence="17">The sequence shown here is derived from an EMBL/GenBank/DDBJ whole genome shotgun (WGS) entry which is preliminary data.</text>
</comment>
<evidence type="ECO:0000256" key="15">
    <source>
        <dbReference type="RuleBase" id="RU003750"/>
    </source>
</evidence>
<comment type="similarity">
    <text evidence="3 15">Belongs to the CDP-alcohol phosphatidyltransferase class-I family.</text>
</comment>
<feature type="transmembrane region" description="Helical" evidence="16">
    <location>
        <begin position="6"/>
        <end position="25"/>
    </location>
</feature>
<dbReference type="InterPro" id="IPR000462">
    <property type="entry name" value="CDP-OH_P_trans"/>
</dbReference>
<dbReference type="InterPro" id="IPR048254">
    <property type="entry name" value="CDP_ALCOHOL_P_TRANSF_CS"/>
</dbReference>
<evidence type="ECO:0000313" key="18">
    <source>
        <dbReference type="Proteomes" id="UP000033423"/>
    </source>
</evidence>
<dbReference type="PROSITE" id="PS00379">
    <property type="entry name" value="CDP_ALCOHOL_P_TRANSF"/>
    <property type="match status" value="1"/>
</dbReference>
<feature type="transmembrane region" description="Helical" evidence="16">
    <location>
        <begin position="188"/>
        <end position="204"/>
    </location>
</feature>
<evidence type="ECO:0000256" key="6">
    <source>
        <dbReference type="ARBA" id="ARBA00022516"/>
    </source>
</evidence>
<dbReference type="AlphaFoldDB" id="A0A0F3GWJ5"/>
<evidence type="ECO:0000256" key="3">
    <source>
        <dbReference type="ARBA" id="ARBA00010441"/>
    </source>
</evidence>
<evidence type="ECO:0000256" key="4">
    <source>
        <dbReference type="ARBA" id="ARBA00013174"/>
    </source>
</evidence>
<dbReference type="GO" id="GO:0008654">
    <property type="term" value="P:phospholipid biosynthetic process"/>
    <property type="evidence" value="ECO:0007669"/>
    <property type="project" value="UniProtKB-KW"/>
</dbReference>
<keyword evidence="7 15" id="KW-0808">Transferase</keyword>
<dbReference type="EC" id="2.7.8.8" evidence="4"/>
<keyword evidence="6" id="KW-0444">Lipid biosynthesis</keyword>
<dbReference type="PANTHER" id="PTHR14269:SF61">
    <property type="entry name" value="CDP-DIACYLGLYCEROL--SERINE O-PHOSPHATIDYLTRANSFERASE"/>
    <property type="match status" value="1"/>
</dbReference>
<dbReference type="PATRIC" id="fig|29290.4.peg.2030"/>
<proteinExistence type="inferred from homology"/>
<evidence type="ECO:0000256" key="13">
    <source>
        <dbReference type="ARBA" id="ARBA00023264"/>
    </source>
</evidence>
<dbReference type="GO" id="GO:0016020">
    <property type="term" value="C:membrane"/>
    <property type="evidence" value="ECO:0007669"/>
    <property type="project" value="InterPro"/>
</dbReference>
<dbReference type="InterPro" id="IPR043130">
    <property type="entry name" value="CDP-OH_PTrfase_TM_dom"/>
</dbReference>
<protein>
    <recommendedName>
        <fullName evidence="5">CDP-diacylglycerol--serine O-phosphatidyltransferase</fullName>
        <ecNumber evidence="4">2.7.8.8</ecNumber>
    </recommendedName>
    <alternativeName>
        <fullName evidence="14">Phosphatidylserine synthase</fullName>
    </alternativeName>
</protein>
<keyword evidence="13" id="KW-1208">Phospholipid metabolism</keyword>
<dbReference type="GO" id="GO:0012505">
    <property type="term" value="C:endomembrane system"/>
    <property type="evidence" value="ECO:0007669"/>
    <property type="project" value="UniProtKB-SubCell"/>
</dbReference>
<dbReference type="PANTHER" id="PTHR14269">
    <property type="entry name" value="CDP-DIACYLGLYCEROL--GLYCEROL-3-PHOSPHATE 3-PHOSPHATIDYLTRANSFERASE-RELATED"/>
    <property type="match status" value="1"/>
</dbReference>
<keyword evidence="9 16" id="KW-1133">Transmembrane helix</keyword>
<evidence type="ECO:0000256" key="9">
    <source>
        <dbReference type="ARBA" id="ARBA00022989"/>
    </source>
</evidence>
<reference evidence="17 18" key="1">
    <citation type="submission" date="2015-02" db="EMBL/GenBank/DDBJ databases">
        <title>Single-cell genomics of uncultivated deep-branching MTB reveals a conserved set of magnetosome genes.</title>
        <authorList>
            <person name="Kolinko S."/>
            <person name="Richter M."/>
            <person name="Glockner F.O."/>
            <person name="Brachmann A."/>
            <person name="Schuler D."/>
        </authorList>
    </citation>
    <scope>NUCLEOTIDE SEQUENCE [LARGE SCALE GENOMIC DNA]</scope>
    <source>
        <strain evidence="17">TM-1</strain>
    </source>
</reference>
<feature type="transmembrane region" description="Helical" evidence="16">
    <location>
        <begin position="124"/>
        <end position="143"/>
    </location>
</feature>
<dbReference type="Pfam" id="PF01066">
    <property type="entry name" value="CDP-OH_P_transf"/>
    <property type="match status" value="1"/>
</dbReference>
<dbReference type="GO" id="GO:0003882">
    <property type="term" value="F:CDP-diacylglycerol-serine O-phosphatidyltransferase activity"/>
    <property type="evidence" value="ECO:0007669"/>
    <property type="project" value="UniProtKB-EC"/>
</dbReference>
<dbReference type="Gene3D" id="1.20.120.1760">
    <property type="match status" value="1"/>
</dbReference>
<organism evidence="17 18">
    <name type="scientific">Candidatus Magnetobacterium bavaricum</name>
    <dbReference type="NCBI Taxonomy" id="29290"/>
    <lineage>
        <taxon>Bacteria</taxon>
        <taxon>Pseudomonadati</taxon>
        <taxon>Nitrospirota</taxon>
        <taxon>Thermodesulfovibrionia</taxon>
        <taxon>Thermodesulfovibrionales</taxon>
        <taxon>Candidatus Magnetobacteriaceae</taxon>
        <taxon>Candidatus Magnetobacterium</taxon>
    </lineage>
</organism>
<name>A0A0F3GWJ5_9BACT</name>
<sequence length="260" mass="28960">MKRGVYILPNALTLCGMCCGVYAILAAMKGQYTDAGTAILIANIFDGLDGWVARLTNSASRFGIELDSLSDLVAFGVAPSVLVYNWALEPTGRIGWAVAFLYVCCGALRLARYNVQMVSTEKKYFTGMPIPAAATILATFVIFHEHQFDKAHANAVLVVIMTVVLSIFMISTLRFHGLKELDLKKRKPFPFLVLLIIIITIITMNPPVMLFVFGFLYMFIGIVENVYLLYTRKKREPATGVSTVAVLDRKREHHKDADKR</sequence>
<feature type="transmembrane region" description="Helical" evidence="16">
    <location>
        <begin position="155"/>
        <end position="176"/>
    </location>
</feature>
<dbReference type="Proteomes" id="UP000033423">
    <property type="component" value="Unassembled WGS sequence"/>
</dbReference>
<dbReference type="InterPro" id="IPR004533">
    <property type="entry name" value="CDP-diaglyc--ser_O-PTrfase"/>
</dbReference>
<evidence type="ECO:0000256" key="10">
    <source>
        <dbReference type="ARBA" id="ARBA00023098"/>
    </source>
</evidence>
<feature type="transmembrane region" description="Helical" evidence="16">
    <location>
        <begin position="94"/>
        <end position="112"/>
    </location>
</feature>
<evidence type="ECO:0000313" key="17">
    <source>
        <dbReference type="EMBL" id="KJU86266.1"/>
    </source>
</evidence>
<gene>
    <name evidence="17" type="ORF">MBAV_001539</name>
</gene>
<dbReference type="EMBL" id="LACI01000667">
    <property type="protein sequence ID" value="KJU86266.1"/>
    <property type="molecule type" value="Genomic_DNA"/>
</dbReference>
<evidence type="ECO:0000256" key="16">
    <source>
        <dbReference type="SAM" id="Phobius"/>
    </source>
</evidence>
<keyword evidence="8 16" id="KW-0812">Transmembrane</keyword>
<evidence type="ECO:0000256" key="8">
    <source>
        <dbReference type="ARBA" id="ARBA00022692"/>
    </source>
</evidence>
<evidence type="ECO:0000256" key="1">
    <source>
        <dbReference type="ARBA" id="ARBA00000287"/>
    </source>
</evidence>
<evidence type="ECO:0000256" key="5">
    <source>
        <dbReference type="ARBA" id="ARBA00017171"/>
    </source>
</evidence>
<keyword evidence="10" id="KW-0443">Lipid metabolism</keyword>
<evidence type="ECO:0000256" key="14">
    <source>
        <dbReference type="ARBA" id="ARBA00032361"/>
    </source>
</evidence>
<feature type="transmembrane region" description="Helical" evidence="16">
    <location>
        <begin position="210"/>
        <end position="230"/>
    </location>
</feature>
<evidence type="ECO:0000256" key="11">
    <source>
        <dbReference type="ARBA" id="ARBA00023136"/>
    </source>
</evidence>
<evidence type="ECO:0000256" key="12">
    <source>
        <dbReference type="ARBA" id="ARBA00023209"/>
    </source>
</evidence>
<keyword evidence="11 16" id="KW-0472">Membrane</keyword>
<accession>A0A0F3GWJ5</accession>
<dbReference type="InterPro" id="IPR050324">
    <property type="entry name" value="CDP-alcohol_PTase-I"/>
</dbReference>